<keyword evidence="10" id="KW-1185">Reference proteome</keyword>
<reference evidence="10" key="1">
    <citation type="journal article" date="2014" name="Genome Announc.">
        <title>Draft genome sequence of Colletotrichum sublineola, a destructive pathogen of cultivated sorghum.</title>
        <authorList>
            <person name="Baroncelli R."/>
            <person name="Sanz-Martin J.M."/>
            <person name="Rech G.E."/>
            <person name="Sukno S.A."/>
            <person name="Thon M.R."/>
        </authorList>
    </citation>
    <scope>NUCLEOTIDE SEQUENCE [LARGE SCALE GENOMIC DNA]</scope>
    <source>
        <strain evidence="10">TX430BB</strain>
    </source>
</reference>
<proteinExistence type="inferred from homology"/>
<evidence type="ECO:0000256" key="7">
    <source>
        <dbReference type="SAM" id="Phobius"/>
    </source>
</evidence>
<dbReference type="eggNOG" id="ENOG502S025">
    <property type="taxonomic scope" value="Eukaryota"/>
</dbReference>
<evidence type="ECO:0000256" key="4">
    <source>
        <dbReference type="ARBA" id="ARBA00023136"/>
    </source>
</evidence>
<feature type="transmembrane region" description="Helical" evidence="7">
    <location>
        <begin position="137"/>
        <end position="159"/>
    </location>
</feature>
<evidence type="ECO:0000256" key="5">
    <source>
        <dbReference type="ARBA" id="ARBA00038359"/>
    </source>
</evidence>
<evidence type="ECO:0000256" key="6">
    <source>
        <dbReference type="SAM" id="MobiDB-lite"/>
    </source>
</evidence>
<dbReference type="PANTHER" id="PTHR33048:SF47">
    <property type="entry name" value="INTEGRAL MEMBRANE PROTEIN-RELATED"/>
    <property type="match status" value="1"/>
</dbReference>
<evidence type="ECO:0000313" key="9">
    <source>
        <dbReference type="EMBL" id="KDN60846.1"/>
    </source>
</evidence>
<feature type="transmembrane region" description="Helical" evidence="7">
    <location>
        <begin position="50"/>
        <end position="73"/>
    </location>
</feature>
<comment type="caution">
    <text evidence="9">The sequence shown here is derived from an EMBL/GenBank/DDBJ whole genome shotgun (WGS) entry which is preliminary data.</text>
</comment>
<dbReference type="OrthoDB" id="3648173at2759"/>
<dbReference type="HOGENOM" id="CLU_028200_0_4_1"/>
<dbReference type="AlphaFoldDB" id="A0A066X516"/>
<organism evidence="9 10">
    <name type="scientific">Colletotrichum sublineola</name>
    <name type="common">Sorghum anthracnose fungus</name>
    <dbReference type="NCBI Taxonomy" id="1173701"/>
    <lineage>
        <taxon>Eukaryota</taxon>
        <taxon>Fungi</taxon>
        <taxon>Dikarya</taxon>
        <taxon>Ascomycota</taxon>
        <taxon>Pezizomycotina</taxon>
        <taxon>Sordariomycetes</taxon>
        <taxon>Hypocreomycetidae</taxon>
        <taxon>Glomerellales</taxon>
        <taxon>Glomerellaceae</taxon>
        <taxon>Colletotrichum</taxon>
        <taxon>Colletotrichum graminicola species complex</taxon>
    </lineage>
</organism>
<dbReference type="InterPro" id="IPR052337">
    <property type="entry name" value="SAT4-like"/>
</dbReference>
<dbReference type="GO" id="GO:0016020">
    <property type="term" value="C:membrane"/>
    <property type="evidence" value="ECO:0007669"/>
    <property type="project" value="UniProtKB-SubCell"/>
</dbReference>
<evidence type="ECO:0000256" key="1">
    <source>
        <dbReference type="ARBA" id="ARBA00004141"/>
    </source>
</evidence>
<dbReference type="Proteomes" id="UP000027238">
    <property type="component" value="Unassembled WGS sequence"/>
</dbReference>
<evidence type="ECO:0000259" key="8">
    <source>
        <dbReference type="Pfam" id="PF20684"/>
    </source>
</evidence>
<dbReference type="STRING" id="1173701.A0A066X516"/>
<keyword evidence="2 7" id="KW-0812">Transmembrane</keyword>
<sequence length="397" mass="44365">MEVPPGVLESDSRVPTSIGAISFVLTVAFIAVALRTYTRFFLLKQPGIDDWAAVFTFTFFTSLILYNVSLGGIKMTFLLQYHRVLGVSRMKKVFVGAMLLVGVWTLSQFLVMFFSCSPIAAFWDKSIPGTCMPNFPLWYINAAGNIATDVLIFVLPLPVIGSLKLGSGQKYVLLGIFGLGFFTCAISIIRIRFLQLEEDFTWTNVEGSAWSVGELSSGLTCACLPACRPLVARFIPALSSRATKSSTYHSHPSHANYAKKRGQKSQHRDPELGGSVKKSLGLTPNVHRHLESADSKTGIYRMDDYTPSEEDYRHEGDLPIHVHEALKHRSSKMERMSRPHWRQESVDKVDFESRDDAVVETRIESRLGIPDKARLQSQKSIKVTRAIVQVSSQRVDE</sequence>
<comment type="similarity">
    <text evidence="5">Belongs to the SAT4 family.</text>
</comment>
<evidence type="ECO:0000256" key="2">
    <source>
        <dbReference type="ARBA" id="ARBA00022692"/>
    </source>
</evidence>
<name>A0A066X516_COLSU</name>
<dbReference type="PANTHER" id="PTHR33048">
    <property type="entry name" value="PTH11-LIKE INTEGRAL MEMBRANE PROTEIN (AFU_ORTHOLOGUE AFUA_5G11245)"/>
    <property type="match status" value="1"/>
</dbReference>
<keyword evidence="4 7" id="KW-0472">Membrane</keyword>
<feature type="region of interest" description="Disordered" evidence="6">
    <location>
        <begin position="244"/>
        <end position="286"/>
    </location>
</feature>
<dbReference type="Pfam" id="PF20684">
    <property type="entry name" value="Fung_rhodopsin"/>
    <property type="match status" value="1"/>
</dbReference>
<feature type="transmembrane region" description="Helical" evidence="7">
    <location>
        <begin position="171"/>
        <end position="189"/>
    </location>
</feature>
<evidence type="ECO:0000256" key="3">
    <source>
        <dbReference type="ARBA" id="ARBA00022989"/>
    </source>
</evidence>
<accession>A0A066X516</accession>
<evidence type="ECO:0000313" key="10">
    <source>
        <dbReference type="Proteomes" id="UP000027238"/>
    </source>
</evidence>
<dbReference type="OMA" id="HPSHANY"/>
<keyword evidence="3 7" id="KW-1133">Transmembrane helix</keyword>
<feature type="domain" description="Rhodopsin" evidence="8">
    <location>
        <begin position="58"/>
        <end position="233"/>
    </location>
</feature>
<protein>
    <recommendedName>
        <fullName evidence="8">Rhodopsin domain-containing protein</fullName>
    </recommendedName>
</protein>
<dbReference type="EMBL" id="JMSE01001467">
    <property type="protein sequence ID" value="KDN60846.1"/>
    <property type="molecule type" value="Genomic_DNA"/>
</dbReference>
<feature type="transmembrane region" description="Helical" evidence="7">
    <location>
        <begin position="20"/>
        <end position="38"/>
    </location>
</feature>
<dbReference type="InterPro" id="IPR049326">
    <property type="entry name" value="Rhodopsin_dom_fungi"/>
</dbReference>
<feature type="transmembrane region" description="Helical" evidence="7">
    <location>
        <begin position="93"/>
        <end position="116"/>
    </location>
</feature>
<gene>
    <name evidence="9" type="ORF">CSUB01_04647</name>
</gene>
<comment type="subcellular location">
    <subcellularLocation>
        <location evidence="1">Membrane</location>
        <topology evidence="1">Multi-pass membrane protein</topology>
    </subcellularLocation>
</comment>